<name>A0AAP0M5Q4_9ROSI</name>
<keyword evidence="1" id="KW-0812">Transmembrane</keyword>
<dbReference type="EMBL" id="JBCGBO010000005">
    <property type="protein sequence ID" value="KAK9198629.1"/>
    <property type="molecule type" value="Genomic_DNA"/>
</dbReference>
<comment type="caution">
    <text evidence="2">The sequence shown here is derived from an EMBL/GenBank/DDBJ whole genome shotgun (WGS) entry which is preliminary data.</text>
</comment>
<accession>A0AAP0M5Q4</accession>
<gene>
    <name evidence="2" type="ORF">WN944_013815</name>
</gene>
<dbReference type="Proteomes" id="UP001428341">
    <property type="component" value="Unassembled WGS sequence"/>
</dbReference>
<feature type="transmembrane region" description="Helical" evidence="1">
    <location>
        <begin position="9"/>
        <end position="29"/>
    </location>
</feature>
<dbReference type="AlphaFoldDB" id="A0AAP0M5Q4"/>
<evidence type="ECO:0000313" key="3">
    <source>
        <dbReference type="Proteomes" id="UP001428341"/>
    </source>
</evidence>
<reference evidence="2 3" key="1">
    <citation type="submission" date="2024-05" db="EMBL/GenBank/DDBJ databases">
        <title>Haplotype-resolved chromosome-level genome assembly of Huyou (Citrus changshanensis).</title>
        <authorList>
            <person name="Miao C."/>
            <person name="Chen W."/>
            <person name="Wu Y."/>
            <person name="Wang L."/>
            <person name="Zhao S."/>
            <person name="Grierson D."/>
            <person name="Xu C."/>
            <person name="Chen K."/>
        </authorList>
    </citation>
    <scope>NUCLEOTIDE SEQUENCE [LARGE SCALE GENOMIC DNA]</scope>
    <source>
        <strain evidence="2">01-14</strain>
        <tissue evidence="2">Leaf</tissue>
    </source>
</reference>
<keyword evidence="1" id="KW-0472">Membrane</keyword>
<evidence type="ECO:0000256" key="1">
    <source>
        <dbReference type="SAM" id="Phobius"/>
    </source>
</evidence>
<organism evidence="2 3">
    <name type="scientific">Citrus x changshan-huyou</name>
    <dbReference type="NCBI Taxonomy" id="2935761"/>
    <lineage>
        <taxon>Eukaryota</taxon>
        <taxon>Viridiplantae</taxon>
        <taxon>Streptophyta</taxon>
        <taxon>Embryophyta</taxon>
        <taxon>Tracheophyta</taxon>
        <taxon>Spermatophyta</taxon>
        <taxon>Magnoliopsida</taxon>
        <taxon>eudicotyledons</taxon>
        <taxon>Gunneridae</taxon>
        <taxon>Pentapetalae</taxon>
        <taxon>rosids</taxon>
        <taxon>malvids</taxon>
        <taxon>Sapindales</taxon>
        <taxon>Rutaceae</taxon>
        <taxon>Aurantioideae</taxon>
        <taxon>Citrus</taxon>
    </lineage>
</organism>
<evidence type="ECO:0000313" key="2">
    <source>
        <dbReference type="EMBL" id="KAK9198629.1"/>
    </source>
</evidence>
<proteinExistence type="predicted"/>
<feature type="transmembrane region" description="Helical" evidence="1">
    <location>
        <begin position="44"/>
        <end position="64"/>
    </location>
</feature>
<keyword evidence="3" id="KW-1185">Reference proteome</keyword>
<protein>
    <submittedName>
        <fullName evidence="2">Uncharacterized protein</fullName>
    </submittedName>
</protein>
<keyword evidence="1" id="KW-1133">Transmembrane helix</keyword>
<sequence>MAYNSQKELVNNVLLHSWRCFIVAVFLLSGESTKLTEFTLLKRVFYYGFLALSCIPLLKTYILLSSFFQALHSNVIKETWVNSFDFGHPPWNLCLLDIAIHILSPDEAYRRYDTLCSFLDENILNINLEGSCFNLFLIF</sequence>